<keyword evidence="2" id="KW-0418">Kinase</keyword>
<evidence type="ECO:0000313" key="3">
    <source>
        <dbReference type="Proteomes" id="UP000199045"/>
    </source>
</evidence>
<dbReference type="STRING" id="104663.SAMN04488121_109113"/>
<reference evidence="2 3" key="1">
    <citation type="submission" date="2016-10" db="EMBL/GenBank/DDBJ databases">
        <authorList>
            <person name="de Groot N.N."/>
        </authorList>
    </citation>
    <scope>NUCLEOTIDE SEQUENCE [LARGE SCALE GENOMIC DNA]</scope>
    <source>
        <strain evidence="2 3">DSM 527</strain>
    </source>
</reference>
<dbReference type="EMBL" id="FNBN01000009">
    <property type="protein sequence ID" value="SDH15693.1"/>
    <property type="molecule type" value="Genomic_DNA"/>
</dbReference>
<organism evidence="2 3">
    <name type="scientific">Chitinophaga filiformis</name>
    <name type="common">Myxococcus filiformis</name>
    <name type="synonym">Flexibacter filiformis</name>
    <dbReference type="NCBI Taxonomy" id="104663"/>
    <lineage>
        <taxon>Bacteria</taxon>
        <taxon>Pseudomonadati</taxon>
        <taxon>Bacteroidota</taxon>
        <taxon>Chitinophagia</taxon>
        <taxon>Chitinophagales</taxon>
        <taxon>Chitinophagaceae</taxon>
        <taxon>Chitinophaga</taxon>
    </lineage>
</organism>
<dbReference type="InterPro" id="IPR018490">
    <property type="entry name" value="cNMP-bd_dom_sf"/>
</dbReference>
<dbReference type="SMART" id="SM00100">
    <property type="entry name" value="cNMP"/>
    <property type="match status" value="1"/>
</dbReference>
<dbReference type="InterPro" id="IPR014710">
    <property type="entry name" value="RmlC-like_jellyroll"/>
</dbReference>
<keyword evidence="2" id="KW-0808">Transferase</keyword>
<dbReference type="Pfam" id="PF00027">
    <property type="entry name" value="cNMP_binding"/>
    <property type="match status" value="1"/>
</dbReference>
<dbReference type="Proteomes" id="UP000199045">
    <property type="component" value="Unassembled WGS sequence"/>
</dbReference>
<evidence type="ECO:0000313" key="2">
    <source>
        <dbReference type="EMBL" id="SDH15693.1"/>
    </source>
</evidence>
<dbReference type="CDD" id="cd00038">
    <property type="entry name" value="CAP_ED"/>
    <property type="match status" value="1"/>
</dbReference>
<dbReference type="SUPFAM" id="SSF51206">
    <property type="entry name" value="cAMP-binding domain-like"/>
    <property type="match status" value="1"/>
</dbReference>
<dbReference type="GO" id="GO:0016301">
    <property type="term" value="F:kinase activity"/>
    <property type="evidence" value="ECO:0007669"/>
    <property type="project" value="UniProtKB-KW"/>
</dbReference>
<protein>
    <submittedName>
        <fullName evidence="2">cAMP-binding domain of CRP or a regulatory subunit of cAMP-dependent protein kinases</fullName>
    </submittedName>
</protein>
<name>A0A1G8A4A1_CHIFI</name>
<feature type="domain" description="Cyclic nucleotide-binding" evidence="1">
    <location>
        <begin position="23"/>
        <end position="144"/>
    </location>
</feature>
<dbReference type="PROSITE" id="PS50042">
    <property type="entry name" value="CNMP_BINDING_3"/>
    <property type="match status" value="1"/>
</dbReference>
<proteinExistence type="predicted"/>
<sequence>MVKNDFNSDICYMDNQLLNHLQLDKSLSASDQAAILEAFEHRTYKEGATLFQSDHICRQLFFVCKGILRILVQNENGHEVTHYFISENRFCTILNSFINQVVAHETIQAACDAEVLYIDRAALMELYNKYPTLKTAIDQSIQKTLLEKINTRNAYLGYDSSERYRLFLERQPDIARRVPLGDIASYLGITPQSLSRIRRKH</sequence>
<dbReference type="InterPro" id="IPR000595">
    <property type="entry name" value="cNMP-bd_dom"/>
</dbReference>
<accession>A0A1G8A4A1</accession>
<evidence type="ECO:0000259" key="1">
    <source>
        <dbReference type="PROSITE" id="PS50042"/>
    </source>
</evidence>
<dbReference type="Gene3D" id="2.60.120.10">
    <property type="entry name" value="Jelly Rolls"/>
    <property type="match status" value="1"/>
</dbReference>
<dbReference type="AlphaFoldDB" id="A0A1G8A4A1"/>
<gene>
    <name evidence="2" type="ORF">SAMN04488121_109113</name>
</gene>